<accession>A0ABY6FMA8</accession>
<feature type="chain" id="PRO_5047115732" evidence="2">
    <location>
        <begin position="27"/>
        <end position="200"/>
    </location>
</feature>
<reference evidence="3" key="1">
    <citation type="submission" date="2021-08" db="EMBL/GenBank/DDBJ databases">
        <title>Complete genome sequence of Pseudomonas phytophila.</title>
        <authorList>
            <person name="Weir B.S."/>
            <person name="Templeton M.D."/>
            <person name="Arshed S."/>
            <person name="Andersen M.T."/>
            <person name="Jayaraman J."/>
        </authorList>
    </citation>
    <scope>NUCLEOTIDE SEQUENCE</scope>
    <source>
        <strain evidence="3">ICMP 23753</strain>
    </source>
</reference>
<dbReference type="EMBL" id="CP081201">
    <property type="protein sequence ID" value="UXZ99087.1"/>
    <property type="molecule type" value="Genomic_DNA"/>
</dbReference>
<dbReference type="InterPro" id="IPR022753">
    <property type="entry name" value="T4SS_pilus_biogen_PilP"/>
</dbReference>
<dbReference type="RefSeq" id="WP_263272219.1">
    <property type="nucleotide sequence ID" value="NZ_CP081201.1"/>
</dbReference>
<protein>
    <submittedName>
        <fullName evidence="3">Type IV pilus biogenesis protein PilP</fullName>
    </submittedName>
</protein>
<keyword evidence="4" id="KW-1185">Reference proteome</keyword>
<proteinExistence type="predicted"/>
<gene>
    <name evidence="3" type="primary">pilP</name>
    <name evidence="3" type="ORF">K3169_04975</name>
</gene>
<organism evidence="3 4">
    <name type="scientific">Pseudomonas phytophila</name>
    <dbReference type="NCBI Taxonomy" id="2867264"/>
    <lineage>
        <taxon>Bacteria</taxon>
        <taxon>Pseudomonadati</taxon>
        <taxon>Pseudomonadota</taxon>
        <taxon>Gammaproteobacteria</taxon>
        <taxon>Pseudomonadales</taxon>
        <taxon>Pseudomonadaceae</taxon>
        <taxon>Pseudomonas</taxon>
    </lineage>
</organism>
<feature type="region of interest" description="Disordered" evidence="1">
    <location>
        <begin position="177"/>
        <end position="200"/>
    </location>
</feature>
<evidence type="ECO:0000256" key="1">
    <source>
        <dbReference type="SAM" id="MobiDB-lite"/>
    </source>
</evidence>
<evidence type="ECO:0000313" key="4">
    <source>
        <dbReference type="Proteomes" id="UP001063228"/>
    </source>
</evidence>
<evidence type="ECO:0000313" key="3">
    <source>
        <dbReference type="EMBL" id="UXZ99087.1"/>
    </source>
</evidence>
<dbReference type="NCBIfam" id="TIGR03021">
    <property type="entry name" value="pilP_fam"/>
    <property type="match status" value="1"/>
</dbReference>
<name>A0ABY6FMA8_9PSED</name>
<evidence type="ECO:0000256" key="2">
    <source>
        <dbReference type="SAM" id="SignalP"/>
    </source>
</evidence>
<dbReference type="Proteomes" id="UP001063228">
    <property type="component" value="Chromosome"/>
</dbReference>
<feature type="signal peptide" evidence="2">
    <location>
        <begin position="1"/>
        <end position="26"/>
    </location>
</feature>
<keyword evidence="2" id="KW-0732">Signal</keyword>
<sequence>MCINTQPRFLLNLLLIWIAASGVAVAAEQSTPDLSRINIGELSQVQSETLLFAAQAARARAQEDIVNGAKTPPSNIGQLRQSNLSPPAQASTAQTVLPVVKTVFRANNALHATLLYATGFEVDASMASADLPGGYKVISITLDSVVLGHNGRRFPLGFSTRPPIAQFDAPQVSSQALAPMTSGEPSPITQLLDQAQELPR</sequence>
<feature type="compositionally biased region" description="Polar residues" evidence="1">
    <location>
        <begin position="183"/>
        <end position="193"/>
    </location>
</feature>